<dbReference type="PANTHER" id="PTHR35372">
    <property type="entry name" value="ATP BINDING PROTEIN-RELATED"/>
    <property type="match status" value="1"/>
</dbReference>
<dbReference type="PROSITE" id="PS51206">
    <property type="entry name" value="SF3_HELICASE_1"/>
    <property type="match status" value="1"/>
</dbReference>
<organism evidence="6 7">
    <name type="scientific">Halorubrum trueperi</name>
    <dbReference type="NCBI Taxonomy" id="2004704"/>
    <lineage>
        <taxon>Archaea</taxon>
        <taxon>Methanobacteriati</taxon>
        <taxon>Methanobacteriota</taxon>
        <taxon>Stenosarchaea group</taxon>
        <taxon>Halobacteria</taxon>
        <taxon>Halobacteriales</taxon>
        <taxon>Haloferacaceae</taxon>
        <taxon>Halorubrum</taxon>
    </lineage>
</organism>
<feature type="region of interest" description="Disordered" evidence="4">
    <location>
        <begin position="199"/>
        <end position="219"/>
    </location>
</feature>
<dbReference type="Pfam" id="PF22763">
    <property type="entry name" value="NrS1-1_pol-like_HBD"/>
    <property type="match status" value="1"/>
</dbReference>
<evidence type="ECO:0000256" key="2">
    <source>
        <dbReference type="ARBA" id="ARBA00022801"/>
    </source>
</evidence>
<keyword evidence="3" id="KW-0067">ATP-binding</keyword>
<keyword evidence="2" id="KW-0378">Hydrolase</keyword>
<dbReference type="GO" id="GO:0016787">
    <property type="term" value="F:hydrolase activity"/>
    <property type="evidence" value="ECO:0007669"/>
    <property type="project" value="UniProtKB-KW"/>
</dbReference>
<evidence type="ECO:0000259" key="5">
    <source>
        <dbReference type="PROSITE" id="PS51206"/>
    </source>
</evidence>
<accession>A0ABD5UDH5</accession>
<evidence type="ECO:0000256" key="3">
    <source>
        <dbReference type="ARBA" id="ARBA00022840"/>
    </source>
</evidence>
<keyword evidence="1" id="KW-0547">Nucleotide-binding</keyword>
<sequence>MSSADSPPEPETVGFSPGAIPEALTSREQWICWRFDWKDERDEWTKVPVDPRTGGFAKTTDPDTWTSFAQAAEYHRRSASDTAGLGFVFKGDDMIVGVDLDDCRDPSTGEPTDEARSIIERLDSWTEVSPSGTGYHVFAQGVIPDDGSRGDMDTGSSHIEMYDQTRFFTVTGDHVGTTPGSVTPAPGVVKDLHAEYVADDTDAGGSSGGAGASSTPSEIQDIDDADLIETAKNAENGDKFAQLWNGNTAGYPSHSEADQALCNYLAFYTGGDRHRMDRLFRQSGLHREKWDEDRGAKTYGELTIDTAITSVSDQYEPGEGGSSPPEPKGLTDEKGDPVDDDGAAVVRPDNFCAEAGINPSEGEHISDLNDKQKAAATWRLIKRSDEYHVRAHRDTGALWAYESGVWESNGERTLQFAARKAVNPENYGANLLNELKAQVCADPYAEIDDDTLGLEPGAVAVENGYVDLRAAAGDGDGDALRPLEPEDYALAKLPVEYDPDATSAPWREFVADVVESEKIDAVQEYVGYTLHRGEMPFNRALLLVGSGANGKSTFLNVVRQLLGPENTETKPVHKFDKDNAVADLYGKLANIDADLSEGSLSSRGLATFKRLVGDDRVTGRHLYEDAFTFEPAAKHLYACNQVPDVSNIVSDNDTAFWRRWVIVQFPNYFPPRDRDPTLEGTLTSDAHLSGVLNWAIEGWGRLMEQGAFTNIETTPDETRRLWQSWGDSADEFLSQCVETDPRTTNLTTGEAWEVYKEWCRREGKDATGQRDFTNTAKASDVDLGYKTSVRTKRHRSPRGGYKAFGLTDDAPDLDAVLADDDGDDTDDDDGTMGTGLDSFGS</sequence>
<evidence type="ECO:0000313" key="7">
    <source>
        <dbReference type="Proteomes" id="UP001596333"/>
    </source>
</evidence>
<feature type="region of interest" description="Disordered" evidence="4">
    <location>
        <begin position="793"/>
        <end position="841"/>
    </location>
</feature>
<evidence type="ECO:0000256" key="1">
    <source>
        <dbReference type="ARBA" id="ARBA00022741"/>
    </source>
</evidence>
<dbReference type="InterPro" id="IPR051620">
    <property type="entry name" value="ORF904-like_C"/>
</dbReference>
<protein>
    <submittedName>
        <fullName evidence="6">Phage/plasmid primase, P4 family</fullName>
    </submittedName>
</protein>
<feature type="region of interest" description="Disordered" evidence="4">
    <location>
        <begin position="308"/>
        <end position="344"/>
    </location>
</feature>
<dbReference type="InterPro" id="IPR045455">
    <property type="entry name" value="NrS-1_pol-like_helicase"/>
</dbReference>
<dbReference type="InterPro" id="IPR014015">
    <property type="entry name" value="Helicase_SF3_DNA-vir"/>
</dbReference>
<dbReference type="GO" id="GO:0005524">
    <property type="term" value="F:ATP binding"/>
    <property type="evidence" value="ECO:0007669"/>
    <property type="project" value="UniProtKB-KW"/>
</dbReference>
<dbReference type="PANTHER" id="PTHR35372:SF2">
    <property type="entry name" value="SF3 HELICASE DOMAIN-CONTAINING PROTEIN"/>
    <property type="match status" value="1"/>
</dbReference>
<feature type="region of interest" description="Disordered" evidence="4">
    <location>
        <begin position="1"/>
        <end position="21"/>
    </location>
</feature>
<feature type="domain" description="SF3 helicase" evidence="5">
    <location>
        <begin position="517"/>
        <end position="678"/>
    </location>
</feature>
<dbReference type="Gene3D" id="3.40.50.300">
    <property type="entry name" value="P-loop containing nucleotide triphosphate hydrolases"/>
    <property type="match status" value="1"/>
</dbReference>
<reference evidence="6 7" key="1">
    <citation type="journal article" date="2019" name="Int. J. Syst. Evol. Microbiol.">
        <title>The Global Catalogue of Microorganisms (GCM) 10K type strain sequencing project: providing services to taxonomists for standard genome sequencing and annotation.</title>
        <authorList>
            <consortium name="The Broad Institute Genomics Platform"/>
            <consortium name="The Broad Institute Genome Sequencing Center for Infectious Disease"/>
            <person name="Wu L."/>
            <person name="Ma J."/>
        </authorList>
    </citation>
    <scope>NUCLEOTIDE SEQUENCE [LARGE SCALE GENOMIC DNA]</scope>
    <source>
        <strain evidence="6 7">Y73</strain>
    </source>
</reference>
<dbReference type="AlphaFoldDB" id="A0ABD5UDH5"/>
<dbReference type="Proteomes" id="UP001596333">
    <property type="component" value="Unassembled WGS sequence"/>
</dbReference>
<name>A0ABD5UDH5_9EURY</name>
<dbReference type="EMBL" id="JBHSXI010000001">
    <property type="protein sequence ID" value="MFC6887545.1"/>
    <property type="molecule type" value="Genomic_DNA"/>
</dbReference>
<evidence type="ECO:0000313" key="6">
    <source>
        <dbReference type="EMBL" id="MFC6887545.1"/>
    </source>
</evidence>
<proteinExistence type="predicted"/>
<dbReference type="InterPro" id="IPR014818">
    <property type="entry name" value="Phage/plasmid_primase_P4_C"/>
</dbReference>
<keyword evidence="7" id="KW-1185">Reference proteome</keyword>
<dbReference type="InterPro" id="IPR006500">
    <property type="entry name" value="Helicase_put_C_phage/plasmid"/>
</dbReference>
<dbReference type="RefSeq" id="WP_379763708.1">
    <property type="nucleotide sequence ID" value="NZ_JBHSXI010000001.1"/>
</dbReference>
<gene>
    <name evidence="6" type="ORF">ACFQEY_00535</name>
</gene>
<dbReference type="NCBIfam" id="TIGR01613">
    <property type="entry name" value="primase_Cterm"/>
    <property type="match status" value="1"/>
</dbReference>
<dbReference type="InterPro" id="IPR027417">
    <property type="entry name" value="P-loop_NTPase"/>
</dbReference>
<dbReference type="SUPFAM" id="SSF52540">
    <property type="entry name" value="P-loop containing nucleoside triphosphate hydrolases"/>
    <property type="match status" value="1"/>
</dbReference>
<dbReference type="InterPro" id="IPR054468">
    <property type="entry name" value="NrSPol-like_HBD"/>
</dbReference>
<dbReference type="Pfam" id="PF08706">
    <property type="entry name" value="D5_N"/>
    <property type="match status" value="1"/>
</dbReference>
<evidence type="ECO:0000256" key="4">
    <source>
        <dbReference type="SAM" id="MobiDB-lite"/>
    </source>
</evidence>
<dbReference type="Pfam" id="PF19263">
    <property type="entry name" value="DUF5906"/>
    <property type="match status" value="1"/>
</dbReference>
<feature type="compositionally biased region" description="Acidic residues" evidence="4">
    <location>
        <begin position="809"/>
        <end position="830"/>
    </location>
</feature>
<comment type="caution">
    <text evidence="6">The sequence shown here is derived from an EMBL/GenBank/DDBJ whole genome shotgun (WGS) entry which is preliminary data.</text>
</comment>